<feature type="compositionally biased region" description="Polar residues" evidence="1">
    <location>
        <begin position="240"/>
        <end position="250"/>
    </location>
</feature>
<organism evidence="2 3">
    <name type="scientific">Steinernema glaseri</name>
    <dbReference type="NCBI Taxonomy" id="37863"/>
    <lineage>
        <taxon>Eukaryota</taxon>
        <taxon>Metazoa</taxon>
        <taxon>Ecdysozoa</taxon>
        <taxon>Nematoda</taxon>
        <taxon>Chromadorea</taxon>
        <taxon>Rhabditida</taxon>
        <taxon>Tylenchina</taxon>
        <taxon>Panagrolaimomorpha</taxon>
        <taxon>Strongyloidoidea</taxon>
        <taxon>Steinernematidae</taxon>
        <taxon>Steinernema</taxon>
    </lineage>
</organism>
<protein>
    <submittedName>
        <fullName evidence="3">DUF148 domain-containing protein</fullName>
    </submittedName>
</protein>
<evidence type="ECO:0000313" key="3">
    <source>
        <dbReference type="WBParaSite" id="L893_g1267.t1"/>
    </source>
</evidence>
<evidence type="ECO:0000313" key="2">
    <source>
        <dbReference type="Proteomes" id="UP000095287"/>
    </source>
</evidence>
<feature type="compositionally biased region" description="Basic and acidic residues" evidence="1">
    <location>
        <begin position="224"/>
        <end position="236"/>
    </location>
</feature>
<accession>A0A1I7Y4Z3</accession>
<dbReference type="WBParaSite" id="L893_g1267.t1">
    <property type="protein sequence ID" value="L893_g1267.t1"/>
    <property type="gene ID" value="L893_g1267"/>
</dbReference>
<dbReference type="Proteomes" id="UP000095287">
    <property type="component" value="Unplaced"/>
</dbReference>
<evidence type="ECO:0000256" key="1">
    <source>
        <dbReference type="SAM" id="MobiDB-lite"/>
    </source>
</evidence>
<name>A0A1I7Y4Z3_9BILA</name>
<keyword evidence="2" id="KW-1185">Reference proteome</keyword>
<reference evidence="3" key="1">
    <citation type="submission" date="2016-11" db="UniProtKB">
        <authorList>
            <consortium name="WormBaseParasite"/>
        </authorList>
    </citation>
    <scope>IDENTIFICATION</scope>
</reference>
<proteinExistence type="predicted"/>
<feature type="region of interest" description="Disordered" evidence="1">
    <location>
        <begin position="210"/>
        <end position="250"/>
    </location>
</feature>
<dbReference type="AlphaFoldDB" id="A0A1I7Y4Z3"/>
<sequence length="250" mass="28316">MATGSVVTRVQKTLLTKSSNNLLANVNKLDNLATTPIEIPEETEDQERYSEEKNIAIRDALITLEDGILRVKSALKDYLDAFKKLDHDEKKRGEAEYFEVSDKGTDAIEAAYERRLDLKRVAGVLTHKKEKTHNNRLRHELPSGKLLIPTSLGDLVSGPQKQGPNINVDIHSVDISTSHGKDEAELTKRVAAERNARNFDYLGTQYPATRATKQLTRAPRTANKRWDEPSTNDYKRNRQRTANNIDNLRK</sequence>